<dbReference type="RefSeq" id="XP_007394538.1">
    <property type="nucleotide sequence ID" value="XM_007394476.1"/>
</dbReference>
<keyword evidence="8" id="KW-1185">Reference proteome</keyword>
<evidence type="ECO:0008006" key="9">
    <source>
        <dbReference type="Google" id="ProtNLM"/>
    </source>
</evidence>
<evidence type="ECO:0000259" key="6">
    <source>
        <dbReference type="PROSITE" id="PS51379"/>
    </source>
</evidence>
<dbReference type="InterPro" id="IPR036864">
    <property type="entry name" value="Zn2-C6_fun-type_DNA-bd_sf"/>
</dbReference>
<feature type="region of interest" description="Disordered" evidence="4">
    <location>
        <begin position="1"/>
        <end position="25"/>
    </location>
</feature>
<gene>
    <name evidence="7" type="ORF">PHACADRAFT_183301</name>
</gene>
<evidence type="ECO:0000256" key="1">
    <source>
        <dbReference type="ARBA" id="ARBA00004123"/>
    </source>
</evidence>
<dbReference type="PROSITE" id="PS50048">
    <property type="entry name" value="ZN2_CY6_FUNGAL_2"/>
    <property type="match status" value="1"/>
</dbReference>
<dbReference type="Pfam" id="PF00172">
    <property type="entry name" value="Zn_clus"/>
    <property type="match status" value="1"/>
</dbReference>
<dbReference type="PROSITE" id="PS00463">
    <property type="entry name" value="ZN2_CY6_FUNGAL_1"/>
    <property type="match status" value="1"/>
</dbReference>
<evidence type="ECO:0000313" key="8">
    <source>
        <dbReference type="Proteomes" id="UP000008370"/>
    </source>
</evidence>
<proteinExistence type="predicted"/>
<evidence type="ECO:0000256" key="4">
    <source>
        <dbReference type="SAM" id="MobiDB-lite"/>
    </source>
</evidence>
<dbReference type="PROSITE" id="PS51379">
    <property type="entry name" value="4FE4S_FER_2"/>
    <property type="match status" value="1"/>
</dbReference>
<organism evidence="7 8">
    <name type="scientific">Phanerochaete carnosa (strain HHB-10118-sp)</name>
    <name type="common">White-rot fungus</name>
    <name type="synonym">Peniophora carnosa</name>
    <dbReference type="NCBI Taxonomy" id="650164"/>
    <lineage>
        <taxon>Eukaryota</taxon>
        <taxon>Fungi</taxon>
        <taxon>Dikarya</taxon>
        <taxon>Basidiomycota</taxon>
        <taxon>Agaricomycotina</taxon>
        <taxon>Agaricomycetes</taxon>
        <taxon>Polyporales</taxon>
        <taxon>Phanerochaetaceae</taxon>
        <taxon>Phanerochaete</taxon>
    </lineage>
</organism>
<dbReference type="PANTHER" id="PTHR31001">
    <property type="entry name" value="UNCHARACTERIZED TRANSCRIPTIONAL REGULATORY PROTEIN"/>
    <property type="match status" value="1"/>
</dbReference>
<dbReference type="GO" id="GO:0008270">
    <property type="term" value="F:zinc ion binding"/>
    <property type="evidence" value="ECO:0007669"/>
    <property type="project" value="InterPro"/>
</dbReference>
<evidence type="ECO:0000256" key="3">
    <source>
        <dbReference type="ARBA" id="ARBA00023242"/>
    </source>
</evidence>
<evidence type="ECO:0000259" key="5">
    <source>
        <dbReference type="PROSITE" id="PS50048"/>
    </source>
</evidence>
<dbReference type="HOGENOM" id="CLU_007340_4_1_1"/>
<dbReference type="GO" id="GO:0006351">
    <property type="term" value="P:DNA-templated transcription"/>
    <property type="evidence" value="ECO:0007669"/>
    <property type="project" value="InterPro"/>
</dbReference>
<dbReference type="SUPFAM" id="SSF57701">
    <property type="entry name" value="Zn2/Cys6 DNA-binding domain"/>
    <property type="match status" value="1"/>
</dbReference>
<dbReference type="InterPro" id="IPR017896">
    <property type="entry name" value="4Fe4S_Fe-S-bd"/>
</dbReference>
<dbReference type="InterPro" id="IPR050613">
    <property type="entry name" value="Sec_Metabolite_Reg"/>
</dbReference>
<dbReference type="EMBL" id="JH930471">
    <property type="protein sequence ID" value="EKM56701.1"/>
    <property type="molecule type" value="Genomic_DNA"/>
</dbReference>
<dbReference type="SMART" id="SM00066">
    <property type="entry name" value="GAL4"/>
    <property type="match status" value="1"/>
</dbReference>
<dbReference type="InParanoid" id="K5V2E7"/>
<dbReference type="PANTHER" id="PTHR31001:SF56">
    <property type="entry name" value="ZN(2)-C6 FUNGAL-TYPE DOMAIN-CONTAINING PROTEIN"/>
    <property type="match status" value="1"/>
</dbReference>
<dbReference type="Gene3D" id="4.10.240.10">
    <property type="entry name" value="Zn(2)-C6 fungal-type DNA-binding domain"/>
    <property type="match status" value="1"/>
</dbReference>
<reference evidence="7 8" key="1">
    <citation type="journal article" date="2012" name="BMC Genomics">
        <title>Comparative genomics of the white-rot fungi, Phanerochaete carnosa and P. chrysosporium, to elucidate the genetic basis of the distinct wood types they colonize.</title>
        <authorList>
            <person name="Suzuki H."/>
            <person name="MacDonald J."/>
            <person name="Syed K."/>
            <person name="Salamov A."/>
            <person name="Hori C."/>
            <person name="Aerts A."/>
            <person name="Henrissat B."/>
            <person name="Wiebenga A."/>
            <person name="vanKuyk P.A."/>
            <person name="Barry K."/>
            <person name="Lindquist E."/>
            <person name="LaButti K."/>
            <person name="Lapidus A."/>
            <person name="Lucas S."/>
            <person name="Coutinho P."/>
            <person name="Gong Y."/>
            <person name="Samejima M."/>
            <person name="Mahadevan R."/>
            <person name="Abou-Zaid M."/>
            <person name="de Vries R.P."/>
            <person name="Igarashi K."/>
            <person name="Yadav J.S."/>
            <person name="Grigoriev I.V."/>
            <person name="Master E.R."/>
        </authorList>
    </citation>
    <scope>NUCLEOTIDE SEQUENCE [LARGE SCALE GENOMIC DNA]</scope>
    <source>
        <strain evidence="7 8">HHB-10118-sp</strain>
    </source>
</reference>
<evidence type="ECO:0000256" key="2">
    <source>
        <dbReference type="ARBA" id="ARBA00022723"/>
    </source>
</evidence>
<dbReference type="GeneID" id="18910136"/>
<dbReference type="CDD" id="cd12148">
    <property type="entry name" value="fungal_TF_MHR"/>
    <property type="match status" value="1"/>
</dbReference>
<feature type="compositionally biased region" description="Acidic residues" evidence="4">
    <location>
        <begin position="136"/>
        <end position="147"/>
    </location>
</feature>
<dbReference type="GO" id="GO:0003677">
    <property type="term" value="F:DNA binding"/>
    <property type="evidence" value="ECO:0007669"/>
    <property type="project" value="InterPro"/>
</dbReference>
<accession>K5V2E7</accession>
<comment type="subcellular location">
    <subcellularLocation>
        <location evidence="1">Nucleus</location>
    </subcellularLocation>
</comment>
<dbReference type="InterPro" id="IPR001138">
    <property type="entry name" value="Zn2Cys6_DnaBD"/>
</dbReference>
<dbReference type="SMART" id="SM00906">
    <property type="entry name" value="Fungal_trans"/>
    <property type="match status" value="1"/>
</dbReference>
<dbReference type="STRING" id="650164.K5V2E7"/>
<feature type="domain" description="Zn(2)-C6 fungal-type" evidence="5">
    <location>
        <begin position="39"/>
        <end position="68"/>
    </location>
</feature>
<keyword evidence="2" id="KW-0479">Metal-binding</keyword>
<keyword evidence="3" id="KW-0539">Nucleus</keyword>
<dbReference type="OrthoDB" id="424974at2759"/>
<dbReference type="Proteomes" id="UP000008370">
    <property type="component" value="Unassembled WGS sequence"/>
</dbReference>
<dbReference type="AlphaFoldDB" id="K5V2E7"/>
<feature type="domain" description="4Fe-4S ferredoxin-type" evidence="6">
    <location>
        <begin position="46"/>
        <end position="78"/>
    </location>
</feature>
<dbReference type="InterPro" id="IPR007219">
    <property type="entry name" value="XnlR_reg_dom"/>
</dbReference>
<feature type="compositionally biased region" description="Basic and acidic residues" evidence="4">
    <location>
        <begin position="126"/>
        <end position="135"/>
    </location>
</feature>
<evidence type="ECO:0000313" key="7">
    <source>
        <dbReference type="EMBL" id="EKM56701.1"/>
    </source>
</evidence>
<protein>
    <recommendedName>
        <fullName evidence="9">Zn(2)-C6 fungal-type domain-containing protein</fullName>
    </recommendedName>
</protein>
<dbReference type="GO" id="GO:0005634">
    <property type="term" value="C:nucleus"/>
    <property type="evidence" value="ECO:0007669"/>
    <property type="project" value="UniProtKB-SubCell"/>
</dbReference>
<dbReference type="KEGG" id="pco:PHACADRAFT_183301"/>
<dbReference type="GO" id="GO:0000981">
    <property type="term" value="F:DNA-binding transcription factor activity, RNA polymerase II-specific"/>
    <property type="evidence" value="ECO:0007669"/>
    <property type="project" value="InterPro"/>
</dbReference>
<name>K5V2E7_PHACS</name>
<dbReference type="Pfam" id="PF04082">
    <property type="entry name" value="Fungal_trans"/>
    <property type="match status" value="1"/>
</dbReference>
<sequence>MPPPPGSSGKRRDQGDPPAVQPYSKTVAKEVRRSRGEIACAECRRLKVRCNRQIPCSTCISRGCVALCPNGVLPPGDNSRFVSAAKDHLRKKIGNLQERMCALEDALAIAQANEGNEPHPLLKRPFKFDDEREPPADTDEGEEEEGESQTMPAEALADSFGTLHIDQREKTLRFYGPAGGVESLLDVCANFSAFIEVSDSWSPKDEQSSSLSFDPDENNVDLRVLGLPAELNAFYYAFPLVPTGIPTAPIRTIIESYLPPWDRAVQLCRILLEHMSWMFQIVTFQQFTQDLMPTVYTADGPDSTPGPSTCGSHDLALFFGVLTIGALIDLSLPPYNSQAQLYYVLCRCALALESPMARASLSTVKAYHFISLYNGMSGRESNMSNTYTILNFSSRIAMKIGLHIDPDHWKLSPKEAYARRTYFWNLLQGDIWQSMGTGRPPALANAYGHCRIPTVLEEQQYQRGEYSALGFGVWGFQASEQLLIPVMKLVMSVKSPSYGDVLELDKKIRLYGLFDTTDTMNSPGVAASMGCWVRSHYMEVILLALHRAFFAQAIAMNSQNPLDTPYGKSFITAYNCAWRVIETTSYAFKRHHQLMSRVWMIWSFNFVSAVIIGAVASRYKNLPIEPPPLPALHQACILFEGASKTNSRAAKALPVLLKLRERAGRLHGPAAKAENAPGGEELAILTGQPRLTVASSAHPDPTISGPAPTYPPAQPSIRGGWDYSVPSTGSRYTQPGTSHHRSAIPESPATGQHFNQYAAAIPQEAWGPPQGQSYPYQSQAVDFNLGDAWTTFMRSVGV</sequence>
<feature type="region of interest" description="Disordered" evidence="4">
    <location>
        <begin position="116"/>
        <end position="152"/>
    </location>
</feature>
<dbReference type="CDD" id="cd00067">
    <property type="entry name" value="GAL4"/>
    <property type="match status" value="1"/>
</dbReference>